<evidence type="ECO:0000259" key="7">
    <source>
        <dbReference type="PROSITE" id="PS50048"/>
    </source>
</evidence>
<accession>A0A8H5VW68</accession>
<dbReference type="PANTHER" id="PTHR47338:SF4">
    <property type="entry name" value="ZN(II)2CYS6 TRANSCRIPTION FACTOR (EUROFUNG)"/>
    <property type="match status" value="1"/>
</dbReference>
<evidence type="ECO:0000256" key="3">
    <source>
        <dbReference type="ARBA" id="ARBA00023015"/>
    </source>
</evidence>
<keyword evidence="5" id="KW-0539">Nucleus</keyword>
<dbReference type="GeneID" id="59303365"/>
<dbReference type="PROSITE" id="PS00463">
    <property type="entry name" value="ZN2_CY6_FUNGAL_1"/>
    <property type="match status" value="1"/>
</dbReference>
<dbReference type="InterPro" id="IPR001138">
    <property type="entry name" value="Zn2Cys6_DnaBD"/>
</dbReference>
<reference evidence="8 9" key="1">
    <citation type="submission" date="2020-05" db="EMBL/GenBank/DDBJ databases">
        <title>Identification and distribution of gene clusters putatively required for synthesis of sphingolipid metabolism inhibitors in phylogenetically diverse species of the filamentous fungus Fusarium.</title>
        <authorList>
            <person name="Kim H.-S."/>
            <person name="Busman M."/>
            <person name="Brown D.W."/>
            <person name="Divon H."/>
            <person name="Uhlig S."/>
            <person name="Proctor R.H."/>
        </authorList>
    </citation>
    <scope>NUCLEOTIDE SEQUENCE [LARGE SCALE GENOMIC DNA]</scope>
    <source>
        <strain evidence="8 9">NRRL 66243</strain>
    </source>
</reference>
<keyword evidence="9" id="KW-1185">Reference proteome</keyword>
<dbReference type="Proteomes" id="UP000530670">
    <property type="component" value="Unassembled WGS sequence"/>
</dbReference>
<dbReference type="Gene3D" id="4.10.240.10">
    <property type="entry name" value="Zn(2)-C6 fungal-type DNA-binding domain"/>
    <property type="match status" value="1"/>
</dbReference>
<dbReference type="AlphaFoldDB" id="A0A8H5VW68"/>
<dbReference type="SMART" id="SM00906">
    <property type="entry name" value="Fungal_trans"/>
    <property type="match status" value="1"/>
</dbReference>
<feature type="region of interest" description="Disordered" evidence="6">
    <location>
        <begin position="201"/>
        <end position="236"/>
    </location>
</feature>
<evidence type="ECO:0000313" key="9">
    <source>
        <dbReference type="Proteomes" id="UP000530670"/>
    </source>
</evidence>
<evidence type="ECO:0000256" key="1">
    <source>
        <dbReference type="ARBA" id="ARBA00004123"/>
    </source>
</evidence>
<evidence type="ECO:0000256" key="6">
    <source>
        <dbReference type="SAM" id="MobiDB-lite"/>
    </source>
</evidence>
<keyword evidence="3" id="KW-0805">Transcription regulation</keyword>
<dbReference type="InterPro" id="IPR036864">
    <property type="entry name" value="Zn2-C6_fun-type_DNA-bd_sf"/>
</dbReference>
<dbReference type="CDD" id="cd00067">
    <property type="entry name" value="GAL4"/>
    <property type="match status" value="1"/>
</dbReference>
<proteinExistence type="predicted"/>
<dbReference type="SUPFAM" id="SSF57701">
    <property type="entry name" value="Zn2/Cys6 DNA-binding domain"/>
    <property type="match status" value="1"/>
</dbReference>
<dbReference type="GO" id="GO:0008270">
    <property type="term" value="F:zinc ion binding"/>
    <property type="evidence" value="ECO:0007669"/>
    <property type="project" value="InterPro"/>
</dbReference>
<dbReference type="GO" id="GO:0003677">
    <property type="term" value="F:DNA binding"/>
    <property type="evidence" value="ECO:0007669"/>
    <property type="project" value="InterPro"/>
</dbReference>
<feature type="domain" description="Zn(2)-C6 fungal-type" evidence="7">
    <location>
        <begin position="164"/>
        <end position="194"/>
    </location>
</feature>
<sequence length="812" mass="90758">MHRIPRNPKHGSRLDMVPDPVNLNLPRPLKHVVDLCLRMLVQGECTVGGTRRDSYAHRVGAGARFGEQCLPDHGTVFCVWERAEGCLADLIPIEDHWHVLLRFLAFTFVMNHFAVRISNVRSQTKQLVDSIHAPARKHPLRVLLICVMGSSADTYFPVQRIAQACLQCRRKKCRCTGDRPVCGQCQRLKIDCVYPVEASRRQAPRQQRTRSASIAIDEPETYRQTQTSESSDVQTSELVSRIGTLEAKIESMGSSLQRIERCLVALVDSSNTDPDAIPVGLPASSGRPESVSSPRTGGTAYQPSPHDDPAIEDFGTSEDVLMAVVDSYFNYGQNQPYSFFHEETFRRGLAQQAIPKHLVLAVMATAVRFCSHPYYSGRSLEMSVEYANRSWKLIVSDCFTVGKVAEVSTVQTVALLGLFDFTAGRLRHGSAWVKVGLAVRIAQDCGLMLENVEHLSYAQQEERRRVFWSVYLLDRLVSCGRGRPPAIVDASCHLQLPCDESTWRDGLGVKTQSLDEMTNRTLSISQRQCPLAQVIAIAQILGRCAQYVLQDFNIRGPHPPWDPGSDFAGIESDLLHFEAYLEIQRPINEILAPYILAEGLVDSQSSGPIIFSRALFHLCYCLLNHPFLLRRRINTCRNLAPISFIKRSSDLAWLHAQQMIALIRESRKLGCSFHASSSGYAVTVAGSIIAFRTYHEDSPTCQEAQILLEEALGYLDIIGHHWSNASTLRQIVFDGFPGRQLNSLTQGLSFTPEMEEAMWALVDYNTMSNQLSQDGHMSGQLSDDLMPNSWIDLFGPIDYALLSSFNGSTQEE</sequence>
<dbReference type="InterPro" id="IPR007219">
    <property type="entry name" value="XnlR_reg_dom"/>
</dbReference>
<evidence type="ECO:0000313" key="8">
    <source>
        <dbReference type="EMBL" id="KAF5639767.1"/>
    </source>
</evidence>
<dbReference type="OrthoDB" id="424974at2759"/>
<dbReference type="GO" id="GO:0006351">
    <property type="term" value="P:DNA-templated transcription"/>
    <property type="evidence" value="ECO:0007669"/>
    <property type="project" value="InterPro"/>
</dbReference>
<dbReference type="EMBL" id="JAAQRI010000089">
    <property type="protein sequence ID" value="KAF5639767.1"/>
    <property type="molecule type" value="Genomic_DNA"/>
</dbReference>
<dbReference type="GO" id="GO:0005634">
    <property type="term" value="C:nucleus"/>
    <property type="evidence" value="ECO:0007669"/>
    <property type="project" value="UniProtKB-SubCell"/>
</dbReference>
<organism evidence="8 9">
    <name type="scientific">Fusarium tjaetaba</name>
    <dbReference type="NCBI Taxonomy" id="1567544"/>
    <lineage>
        <taxon>Eukaryota</taxon>
        <taxon>Fungi</taxon>
        <taxon>Dikarya</taxon>
        <taxon>Ascomycota</taxon>
        <taxon>Pezizomycotina</taxon>
        <taxon>Sordariomycetes</taxon>
        <taxon>Hypocreomycetidae</taxon>
        <taxon>Hypocreales</taxon>
        <taxon>Nectriaceae</taxon>
        <taxon>Fusarium</taxon>
        <taxon>Fusarium fujikuroi species complex</taxon>
    </lineage>
</organism>
<dbReference type="PROSITE" id="PS50048">
    <property type="entry name" value="ZN2_CY6_FUNGAL_2"/>
    <property type="match status" value="1"/>
</dbReference>
<dbReference type="GO" id="GO:0000981">
    <property type="term" value="F:DNA-binding transcription factor activity, RNA polymerase II-specific"/>
    <property type="evidence" value="ECO:0007669"/>
    <property type="project" value="InterPro"/>
</dbReference>
<dbReference type="PANTHER" id="PTHR47338">
    <property type="entry name" value="ZN(II)2CYS6 TRANSCRIPTION FACTOR (EUROFUNG)-RELATED"/>
    <property type="match status" value="1"/>
</dbReference>
<feature type="compositionally biased region" description="Polar residues" evidence="6">
    <location>
        <begin position="222"/>
        <end position="236"/>
    </location>
</feature>
<dbReference type="CDD" id="cd12148">
    <property type="entry name" value="fungal_TF_MHR"/>
    <property type="match status" value="1"/>
</dbReference>
<comment type="caution">
    <text evidence="8">The sequence shown here is derived from an EMBL/GenBank/DDBJ whole genome shotgun (WGS) entry which is preliminary data.</text>
</comment>
<feature type="region of interest" description="Disordered" evidence="6">
    <location>
        <begin position="274"/>
        <end position="311"/>
    </location>
</feature>
<keyword evidence="4" id="KW-0804">Transcription</keyword>
<dbReference type="Pfam" id="PF00172">
    <property type="entry name" value="Zn_clus"/>
    <property type="match status" value="1"/>
</dbReference>
<dbReference type="Pfam" id="PF04082">
    <property type="entry name" value="Fungal_trans"/>
    <property type="match status" value="1"/>
</dbReference>
<dbReference type="RefSeq" id="XP_037208219.1">
    <property type="nucleotide sequence ID" value="XM_037351095.1"/>
</dbReference>
<evidence type="ECO:0000256" key="4">
    <source>
        <dbReference type="ARBA" id="ARBA00023163"/>
    </source>
</evidence>
<evidence type="ECO:0000256" key="5">
    <source>
        <dbReference type="ARBA" id="ARBA00023242"/>
    </source>
</evidence>
<feature type="compositionally biased region" description="Polar residues" evidence="6">
    <location>
        <begin position="290"/>
        <end position="302"/>
    </location>
</feature>
<comment type="subcellular location">
    <subcellularLocation>
        <location evidence="1">Nucleus</location>
    </subcellularLocation>
</comment>
<dbReference type="InterPro" id="IPR050815">
    <property type="entry name" value="TF_fung"/>
</dbReference>
<protein>
    <submittedName>
        <fullName evidence="8">Zn 2cys6 transcription factor</fullName>
    </submittedName>
</protein>
<evidence type="ECO:0000256" key="2">
    <source>
        <dbReference type="ARBA" id="ARBA00022723"/>
    </source>
</evidence>
<name>A0A8H5VW68_9HYPO</name>
<dbReference type="SMART" id="SM00066">
    <property type="entry name" value="GAL4"/>
    <property type="match status" value="1"/>
</dbReference>
<keyword evidence="2" id="KW-0479">Metal-binding</keyword>
<gene>
    <name evidence="8" type="ORF">FTJAE_4668</name>
</gene>